<feature type="transmembrane region" description="Helical" evidence="1">
    <location>
        <begin position="109"/>
        <end position="126"/>
    </location>
</feature>
<feature type="transmembrane region" description="Helical" evidence="1">
    <location>
        <begin position="47"/>
        <end position="64"/>
    </location>
</feature>
<feature type="transmembrane region" description="Helical" evidence="1">
    <location>
        <begin position="133"/>
        <end position="153"/>
    </location>
</feature>
<dbReference type="InterPro" id="IPR000620">
    <property type="entry name" value="EamA_dom"/>
</dbReference>
<evidence type="ECO:0000256" key="1">
    <source>
        <dbReference type="SAM" id="Phobius"/>
    </source>
</evidence>
<feature type="transmembrane region" description="Helical" evidence="1">
    <location>
        <begin position="275"/>
        <end position="293"/>
    </location>
</feature>
<organism evidence="3 4">
    <name type="scientific">Novosphingobium fuchskuhlense</name>
    <dbReference type="NCBI Taxonomy" id="1117702"/>
    <lineage>
        <taxon>Bacteria</taxon>
        <taxon>Pseudomonadati</taxon>
        <taxon>Pseudomonadota</taxon>
        <taxon>Alphaproteobacteria</taxon>
        <taxon>Sphingomonadales</taxon>
        <taxon>Sphingomonadaceae</taxon>
        <taxon>Novosphingobium</taxon>
    </lineage>
</organism>
<dbReference type="EMBL" id="LLZS01000003">
    <property type="protein sequence ID" value="KUR72291.1"/>
    <property type="molecule type" value="Genomic_DNA"/>
</dbReference>
<keyword evidence="1" id="KW-0812">Transmembrane</keyword>
<proteinExistence type="predicted"/>
<evidence type="ECO:0000313" key="3">
    <source>
        <dbReference type="EMBL" id="KUR72291.1"/>
    </source>
</evidence>
<comment type="caution">
    <text evidence="3">The sequence shown here is derived from an EMBL/GenBank/DDBJ whole genome shotgun (WGS) entry which is preliminary data.</text>
</comment>
<evidence type="ECO:0000313" key="4">
    <source>
        <dbReference type="Proteomes" id="UP000058012"/>
    </source>
</evidence>
<dbReference type="RefSeq" id="WP_067906464.1">
    <property type="nucleotide sequence ID" value="NZ_KQ954244.1"/>
</dbReference>
<sequence length="299" mass="31787">MTSVDDQRAGVRPNPWHFVALLGGNFALALGPWFVRLADSGPVSAGFWRLFLPLPVLALLAAHQRRPGLRSMPTPATWLQIVAAGILFGLDLASWHIGIASTRLGNASLFGNSGSLILMVWGLVAARRLPRPIELAAIAAAVSGAAILLGRSMEIDHSTLVGDLFCILAGVFYFGYILLIQGARGQFESWGLLFFSTLASAPVMLGIAIWLGEPVWPHAWWPLIALALCSQVVGQGLIVFALRHFSALIIGVVLLTQPAVSILVGWLVFGETMGALDAAGMVLIAGALLLGRLSESVTR</sequence>
<dbReference type="InterPro" id="IPR037185">
    <property type="entry name" value="EmrE-like"/>
</dbReference>
<dbReference type="SUPFAM" id="SSF103481">
    <property type="entry name" value="Multidrug resistance efflux transporter EmrE"/>
    <property type="match status" value="2"/>
</dbReference>
<dbReference type="Pfam" id="PF00892">
    <property type="entry name" value="EamA"/>
    <property type="match status" value="2"/>
</dbReference>
<feature type="transmembrane region" description="Helical" evidence="1">
    <location>
        <begin position="218"/>
        <end position="240"/>
    </location>
</feature>
<dbReference type="AlphaFoldDB" id="A0A117UWT4"/>
<dbReference type="PANTHER" id="PTHR22911">
    <property type="entry name" value="ACYL-MALONYL CONDENSING ENZYME-RELATED"/>
    <property type="match status" value="1"/>
</dbReference>
<feature type="transmembrane region" description="Helical" evidence="1">
    <location>
        <begin position="16"/>
        <end position="35"/>
    </location>
</feature>
<dbReference type="Proteomes" id="UP000058012">
    <property type="component" value="Unassembled WGS sequence"/>
</dbReference>
<accession>A0A117UWT4</accession>
<dbReference type="GO" id="GO:0016020">
    <property type="term" value="C:membrane"/>
    <property type="evidence" value="ECO:0007669"/>
    <property type="project" value="InterPro"/>
</dbReference>
<protein>
    <submittedName>
        <fullName evidence="3">Permease</fullName>
    </submittedName>
</protein>
<feature type="domain" description="EamA" evidence="2">
    <location>
        <begin position="161"/>
        <end position="290"/>
    </location>
</feature>
<keyword evidence="1" id="KW-1133">Transmembrane helix</keyword>
<feature type="domain" description="EamA" evidence="2">
    <location>
        <begin position="20"/>
        <end position="149"/>
    </location>
</feature>
<dbReference type="OrthoDB" id="8770617at2"/>
<feature type="transmembrane region" description="Helical" evidence="1">
    <location>
        <begin position="247"/>
        <end position="269"/>
    </location>
</feature>
<name>A0A117UWT4_9SPHN</name>
<feature type="transmembrane region" description="Helical" evidence="1">
    <location>
        <begin position="76"/>
        <end position="97"/>
    </location>
</feature>
<keyword evidence="1" id="KW-0472">Membrane</keyword>
<evidence type="ECO:0000259" key="2">
    <source>
        <dbReference type="Pfam" id="PF00892"/>
    </source>
</evidence>
<keyword evidence="4" id="KW-1185">Reference proteome</keyword>
<feature type="transmembrane region" description="Helical" evidence="1">
    <location>
        <begin position="192"/>
        <end position="212"/>
    </location>
</feature>
<reference evidence="3 4" key="1">
    <citation type="submission" date="2015-10" db="EMBL/GenBank/DDBJ databases">
        <title>Draft genome sequence of Novosphingobium fuchskuhlense DSM 25065 isolated from a surface water sample of the southwest basin of Lake Grosse Fuchskuhle.</title>
        <authorList>
            <person name="Ruckert C."/>
            <person name="Winkler A."/>
            <person name="Glaeser J."/>
            <person name="Grossart H.-P."/>
            <person name="Kalinowski J."/>
            <person name="Glaeser S."/>
        </authorList>
    </citation>
    <scope>NUCLEOTIDE SEQUENCE [LARGE SCALE GENOMIC DNA]</scope>
    <source>
        <strain evidence="3 4">FNE08-7</strain>
    </source>
</reference>
<dbReference type="STRING" id="1117702.AQZ52_03175"/>
<gene>
    <name evidence="3" type="ORF">AQZ52_03175</name>
</gene>
<feature type="transmembrane region" description="Helical" evidence="1">
    <location>
        <begin position="159"/>
        <end position="180"/>
    </location>
</feature>